<gene>
    <name evidence="1" type="ORF">P879_11160</name>
</gene>
<organism evidence="1 2">
    <name type="scientific">Paragonimus westermani</name>
    <dbReference type="NCBI Taxonomy" id="34504"/>
    <lineage>
        <taxon>Eukaryota</taxon>
        <taxon>Metazoa</taxon>
        <taxon>Spiralia</taxon>
        <taxon>Lophotrochozoa</taxon>
        <taxon>Platyhelminthes</taxon>
        <taxon>Trematoda</taxon>
        <taxon>Digenea</taxon>
        <taxon>Plagiorchiida</taxon>
        <taxon>Troglotremata</taxon>
        <taxon>Troglotrematidae</taxon>
        <taxon>Paragonimus</taxon>
    </lineage>
</organism>
<evidence type="ECO:0000313" key="1">
    <source>
        <dbReference type="EMBL" id="KAF8567481.1"/>
    </source>
</evidence>
<proteinExistence type="predicted"/>
<comment type="caution">
    <text evidence="1">The sequence shown here is derived from an EMBL/GenBank/DDBJ whole genome shotgun (WGS) entry which is preliminary data.</text>
</comment>
<reference evidence="1 2" key="1">
    <citation type="submission" date="2019-07" db="EMBL/GenBank/DDBJ databases">
        <title>Annotation for the trematode Paragonimus westermani.</title>
        <authorList>
            <person name="Choi Y.-J."/>
        </authorList>
    </citation>
    <scope>NUCLEOTIDE SEQUENCE [LARGE SCALE GENOMIC DNA]</scope>
    <source>
        <strain evidence="1">180907_Pwestermani</strain>
    </source>
</reference>
<dbReference type="EMBL" id="JTDF01003804">
    <property type="protein sequence ID" value="KAF8567481.1"/>
    <property type="molecule type" value="Genomic_DNA"/>
</dbReference>
<dbReference type="Proteomes" id="UP000699462">
    <property type="component" value="Unassembled WGS sequence"/>
</dbReference>
<accession>A0A8T0DL83</accession>
<protein>
    <submittedName>
        <fullName evidence="1">Uncharacterized protein</fullName>
    </submittedName>
</protein>
<evidence type="ECO:0000313" key="2">
    <source>
        <dbReference type="Proteomes" id="UP000699462"/>
    </source>
</evidence>
<name>A0A8T0DL83_9TREM</name>
<sequence>MHRYSVLLPVFSVHRRFPHCDPVEFCHGRLSTCAVPNEFPGSSLWERHSVS</sequence>
<keyword evidence="2" id="KW-1185">Reference proteome</keyword>
<dbReference type="AlphaFoldDB" id="A0A8T0DL83"/>